<name>A5D158_PELTS</name>
<evidence type="ECO:0000313" key="1">
    <source>
        <dbReference type="EMBL" id="BAF60017.1"/>
    </source>
</evidence>
<dbReference type="HOGENOM" id="CLU_2975271_0_0_9"/>
<protein>
    <submittedName>
        <fullName evidence="1">Uncharacterized protein</fullName>
    </submittedName>
</protein>
<organism evidence="1 2">
    <name type="scientific">Pelotomaculum thermopropionicum (strain DSM 13744 / JCM 10971 / SI)</name>
    <dbReference type="NCBI Taxonomy" id="370438"/>
    <lineage>
        <taxon>Bacteria</taxon>
        <taxon>Bacillati</taxon>
        <taxon>Bacillota</taxon>
        <taxon>Clostridia</taxon>
        <taxon>Eubacteriales</taxon>
        <taxon>Desulfotomaculaceae</taxon>
        <taxon>Pelotomaculum</taxon>
    </lineage>
</organism>
<keyword evidence="2" id="KW-1185">Reference proteome</keyword>
<dbReference type="KEGG" id="pth:PTH_1835"/>
<accession>A5D158</accession>
<dbReference type="EMBL" id="AP009389">
    <property type="protein sequence ID" value="BAF60017.1"/>
    <property type="molecule type" value="Genomic_DNA"/>
</dbReference>
<evidence type="ECO:0000313" key="2">
    <source>
        <dbReference type="Proteomes" id="UP000006556"/>
    </source>
</evidence>
<reference evidence="2" key="1">
    <citation type="journal article" date="2008" name="Genome Res.">
        <title>The genome of Pelotomaculum thermopropionicum reveals niche-associated evolution in anaerobic microbiota.</title>
        <authorList>
            <person name="Kosaka T."/>
            <person name="Kato S."/>
            <person name="Shimoyama T."/>
            <person name="Ishii S."/>
            <person name="Abe T."/>
            <person name="Watanabe K."/>
        </authorList>
    </citation>
    <scope>NUCLEOTIDE SEQUENCE [LARGE SCALE GENOMIC DNA]</scope>
    <source>
        <strain evidence="2">DSM 13744 / JCM 10971 / SI</strain>
    </source>
</reference>
<dbReference type="Proteomes" id="UP000006556">
    <property type="component" value="Chromosome"/>
</dbReference>
<gene>
    <name evidence="1" type="ordered locus">PTH_1835</name>
</gene>
<proteinExistence type="predicted"/>
<sequence>MRNRLLPVQPLGGEAGSDQFSKPGLARMFTSGQGVAVGAGAGTAPGLILSVVETLLSS</sequence>
<dbReference type="AlphaFoldDB" id="A5D158"/>